<organism evidence="4 5">
    <name type="scientific">Fibrella aquatilis</name>
    <dbReference type="NCBI Taxonomy" id="2817059"/>
    <lineage>
        <taxon>Bacteria</taxon>
        <taxon>Pseudomonadati</taxon>
        <taxon>Bacteroidota</taxon>
        <taxon>Cytophagia</taxon>
        <taxon>Cytophagales</taxon>
        <taxon>Spirosomataceae</taxon>
        <taxon>Fibrella</taxon>
    </lineage>
</organism>
<dbReference type="InterPro" id="IPR023346">
    <property type="entry name" value="Lysozyme-like_dom_sf"/>
</dbReference>
<proteinExistence type="inferred from homology"/>
<name>A0A939G6J0_9BACT</name>
<feature type="domain" description="Transglycosylase SLT" evidence="3">
    <location>
        <begin position="92"/>
        <end position="183"/>
    </location>
</feature>
<comment type="similarity">
    <text evidence="1">Belongs to the transglycosylase Slt family.</text>
</comment>
<evidence type="ECO:0000313" key="5">
    <source>
        <dbReference type="Proteomes" id="UP000664795"/>
    </source>
</evidence>
<dbReference type="Gene3D" id="1.10.530.10">
    <property type="match status" value="1"/>
</dbReference>
<evidence type="ECO:0000313" key="4">
    <source>
        <dbReference type="EMBL" id="MBO0933327.1"/>
    </source>
</evidence>
<dbReference type="CDD" id="cd16894">
    <property type="entry name" value="MltD-like"/>
    <property type="match status" value="1"/>
</dbReference>
<dbReference type="SUPFAM" id="SSF53955">
    <property type="entry name" value="Lysozyme-like"/>
    <property type="match status" value="1"/>
</dbReference>
<dbReference type="Pfam" id="PF01464">
    <property type="entry name" value="SLT"/>
    <property type="match status" value="1"/>
</dbReference>
<gene>
    <name evidence="4" type="ORF">J2I48_20120</name>
</gene>
<protein>
    <submittedName>
        <fullName evidence="4">Lytic transglycosylase domain-containing protein</fullName>
    </submittedName>
</protein>
<evidence type="ECO:0000256" key="2">
    <source>
        <dbReference type="SAM" id="SignalP"/>
    </source>
</evidence>
<dbReference type="InterPro" id="IPR008258">
    <property type="entry name" value="Transglycosylase_SLT_dom_1"/>
</dbReference>
<keyword evidence="2" id="KW-0732">Signal</keyword>
<accession>A0A939G6J0</accession>
<comment type="caution">
    <text evidence="4">The sequence shown here is derived from an EMBL/GenBank/DDBJ whole genome shotgun (WGS) entry which is preliminary data.</text>
</comment>
<reference evidence="4 5" key="1">
    <citation type="submission" date="2021-03" db="EMBL/GenBank/DDBJ databases">
        <title>Fibrella sp. HMF5036 genome sequencing and assembly.</title>
        <authorList>
            <person name="Kang H."/>
            <person name="Kim H."/>
            <person name="Bae S."/>
            <person name="Joh K."/>
        </authorList>
    </citation>
    <scope>NUCLEOTIDE SEQUENCE [LARGE SCALE GENOMIC DNA]</scope>
    <source>
        <strain evidence="4 5">HMF5036</strain>
    </source>
</reference>
<evidence type="ECO:0000256" key="1">
    <source>
        <dbReference type="ARBA" id="ARBA00007734"/>
    </source>
</evidence>
<evidence type="ECO:0000259" key="3">
    <source>
        <dbReference type="Pfam" id="PF01464"/>
    </source>
</evidence>
<dbReference type="PANTHER" id="PTHR37423">
    <property type="entry name" value="SOLUBLE LYTIC MUREIN TRANSGLYCOSYLASE-RELATED"/>
    <property type="match status" value="1"/>
</dbReference>
<sequence length="432" mass="48171">MKHLLLFTAGFGLLAGPAAMAQPQPTTQAFTTDDDLRFCGEQLPQYLPTVAQRWQKTLSRRARYTDDLLEIQKQAAVIFPIIEPILVQYAIPKDLKYLALVESELNEHALSRKGAAGIWQLMPQTARKLGLSTRRRNDERYNLVKATHAACQYLWELYRQTGSWMLAASAYNAGPTYIAQLAKQFPSEHPLMLPFAKAETVSYVYQAIAYKELLSRPEHYADLLSSRTVLALSQRTGVVTPTERQTILAAIEQPHPEADEQVAEATMAGLPTNAVVMLATEKPAASRPTEVKLTEVRLNEVRPVITTAVAAVAKPIAADVPAPAPRHWPSVRTRSLTNERVTEGQQFVFEVVNAQEFDGQTLSVGDLVYAYVELIEPNSGRVYLRADRVVSSQTRETLPLKLVAVEKSRQRGVPMPMRDAVASGWQLNWEKL</sequence>
<dbReference type="PANTHER" id="PTHR37423:SF2">
    <property type="entry name" value="MEMBRANE-BOUND LYTIC MUREIN TRANSGLYCOSYLASE C"/>
    <property type="match status" value="1"/>
</dbReference>
<feature type="signal peptide" evidence="2">
    <location>
        <begin position="1"/>
        <end position="21"/>
    </location>
</feature>
<dbReference type="EMBL" id="JAFMYU010000018">
    <property type="protein sequence ID" value="MBO0933327.1"/>
    <property type="molecule type" value="Genomic_DNA"/>
</dbReference>
<keyword evidence="5" id="KW-1185">Reference proteome</keyword>
<dbReference type="RefSeq" id="WP_207337284.1">
    <property type="nucleotide sequence ID" value="NZ_JAFMYU010000018.1"/>
</dbReference>
<dbReference type="Proteomes" id="UP000664795">
    <property type="component" value="Unassembled WGS sequence"/>
</dbReference>
<dbReference type="AlphaFoldDB" id="A0A939G6J0"/>
<feature type="chain" id="PRO_5037013365" evidence="2">
    <location>
        <begin position="22"/>
        <end position="432"/>
    </location>
</feature>